<dbReference type="KEGG" id="cvn:111107392"/>
<reference evidence="4" key="1">
    <citation type="submission" date="2025-08" db="UniProtKB">
        <authorList>
            <consortium name="RefSeq"/>
        </authorList>
    </citation>
    <scope>IDENTIFICATION</scope>
    <source>
        <tissue evidence="4">Whole sample</tissue>
    </source>
</reference>
<dbReference type="Proteomes" id="UP000694844">
    <property type="component" value="Chromosome 8"/>
</dbReference>
<gene>
    <name evidence="4" type="primary">LOC111107392</name>
</gene>
<dbReference type="OrthoDB" id="5958466at2759"/>
<keyword evidence="3" id="KW-1185">Reference proteome</keyword>
<evidence type="ECO:0000313" key="3">
    <source>
        <dbReference type="Proteomes" id="UP000694844"/>
    </source>
</evidence>
<proteinExistence type="predicted"/>
<organism evidence="3 4">
    <name type="scientific">Crassostrea virginica</name>
    <name type="common">Eastern oyster</name>
    <dbReference type="NCBI Taxonomy" id="6565"/>
    <lineage>
        <taxon>Eukaryota</taxon>
        <taxon>Metazoa</taxon>
        <taxon>Spiralia</taxon>
        <taxon>Lophotrochozoa</taxon>
        <taxon>Mollusca</taxon>
        <taxon>Bivalvia</taxon>
        <taxon>Autobranchia</taxon>
        <taxon>Pteriomorphia</taxon>
        <taxon>Ostreida</taxon>
        <taxon>Ostreoidea</taxon>
        <taxon>Ostreidae</taxon>
        <taxon>Crassostrea</taxon>
    </lineage>
</organism>
<feature type="compositionally biased region" description="Polar residues" evidence="1">
    <location>
        <begin position="161"/>
        <end position="199"/>
    </location>
</feature>
<feature type="domain" description="DZIP3-like HEPN" evidence="2">
    <location>
        <begin position="5"/>
        <end position="88"/>
    </location>
</feature>
<evidence type="ECO:0000256" key="1">
    <source>
        <dbReference type="SAM" id="MobiDB-lite"/>
    </source>
</evidence>
<accession>A0A8B8B4E5</accession>
<dbReference type="RefSeq" id="XP_022298280.1">
    <property type="nucleotide sequence ID" value="XM_022442572.1"/>
</dbReference>
<dbReference type="GeneID" id="111107392"/>
<sequence>MYAFARKCIKLKPPAKGWGKKPSVSDTNTADDIERTHSYRNQICHMHNFEMTTQDFNEDTMDLTGAILRLSDDDEQIQTEIVEILNRKIVKGKVLEQIKEIATFQEEAKKEDINIEESGIMKTKDYSLECNEKSEEFIKTPSTEFSTLGSSLKPENPDTVRLTSNNMNNSENLEAGAVSSNVGLSRLSGESSTQTEKYM</sequence>
<protein>
    <submittedName>
        <fullName evidence="4">Uncharacterized protein LOC111107392</fullName>
    </submittedName>
</protein>
<dbReference type="Pfam" id="PF18738">
    <property type="entry name" value="HEPN_DZIP3"/>
    <property type="match status" value="1"/>
</dbReference>
<evidence type="ECO:0000259" key="2">
    <source>
        <dbReference type="Pfam" id="PF18738"/>
    </source>
</evidence>
<dbReference type="InterPro" id="IPR041249">
    <property type="entry name" value="HEPN_DZIP3"/>
</dbReference>
<evidence type="ECO:0000313" key="4">
    <source>
        <dbReference type="RefSeq" id="XP_022298280.1"/>
    </source>
</evidence>
<name>A0A8B8B4E5_CRAVI</name>
<dbReference type="AlphaFoldDB" id="A0A8B8B4E5"/>
<feature type="region of interest" description="Disordered" evidence="1">
    <location>
        <begin position="145"/>
        <end position="199"/>
    </location>
</feature>